<dbReference type="InterPro" id="IPR013976">
    <property type="entry name" value="HDOD"/>
</dbReference>
<dbReference type="Pfam" id="PF08668">
    <property type="entry name" value="HDOD"/>
    <property type="match status" value="1"/>
</dbReference>
<reference evidence="2 3" key="1">
    <citation type="journal article" date="2015" name="Stand. Genomic Sci.">
        <title>Genomic information of the arsenic-resistant bacterium Lysobacter arseniciresistens type strain ZS79(T) and comparison of Lysobacter draft genomes.</title>
        <authorList>
            <person name="Liu L."/>
            <person name="Zhang S."/>
            <person name="Luo M."/>
            <person name="Wang G."/>
        </authorList>
    </citation>
    <scope>NUCLEOTIDE SEQUENCE [LARGE SCALE GENOMIC DNA]</scope>
    <source>
        <strain evidence="2 3">ZS79</strain>
    </source>
</reference>
<proteinExistence type="predicted"/>
<evidence type="ECO:0000313" key="2">
    <source>
        <dbReference type="EMBL" id="KGM57779.1"/>
    </source>
</evidence>
<dbReference type="PANTHER" id="PTHR33525">
    <property type="match status" value="1"/>
</dbReference>
<keyword evidence="3" id="KW-1185">Reference proteome</keyword>
<dbReference type="InterPro" id="IPR052340">
    <property type="entry name" value="RNase_Y/CdgJ"/>
</dbReference>
<dbReference type="OrthoDB" id="8770724at2"/>
<dbReference type="PROSITE" id="PS51833">
    <property type="entry name" value="HDOD"/>
    <property type="match status" value="1"/>
</dbReference>
<protein>
    <recommendedName>
        <fullName evidence="1">HDOD domain-containing protein</fullName>
    </recommendedName>
</protein>
<comment type="caution">
    <text evidence="2">The sequence shown here is derived from an EMBL/GenBank/DDBJ whole genome shotgun (WGS) entry which is preliminary data.</text>
</comment>
<dbReference type="STRING" id="913325.N799_01025"/>
<dbReference type="PANTHER" id="PTHR33525:SF6">
    <property type="entry name" value="HDOD DOMAIN-CONTAINING PROTEIN"/>
    <property type="match status" value="1"/>
</dbReference>
<feature type="domain" description="HDOD" evidence="1">
    <location>
        <begin position="114"/>
        <end position="306"/>
    </location>
</feature>
<dbReference type="Gene3D" id="1.10.3210.10">
    <property type="entry name" value="Hypothetical protein af1432"/>
    <property type="match status" value="1"/>
</dbReference>
<evidence type="ECO:0000313" key="3">
    <source>
        <dbReference type="Proteomes" id="UP000029989"/>
    </source>
</evidence>
<name>A0A0A0F4L0_9GAMM</name>
<evidence type="ECO:0000259" key="1">
    <source>
        <dbReference type="PROSITE" id="PS51833"/>
    </source>
</evidence>
<gene>
    <name evidence="2" type="ORF">N799_01025</name>
</gene>
<dbReference type="Proteomes" id="UP000029989">
    <property type="component" value="Unassembled WGS sequence"/>
</dbReference>
<dbReference type="SUPFAM" id="SSF109604">
    <property type="entry name" value="HD-domain/PDEase-like"/>
    <property type="match status" value="1"/>
</dbReference>
<dbReference type="EMBL" id="AVPT01000001">
    <property type="protein sequence ID" value="KGM57779.1"/>
    <property type="molecule type" value="Genomic_DNA"/>
</dbReference>
<dbReference type="RefSeq" id="WP_036206459.1">
    <property type="nucleotide sequence ID" value="NZ_AVPT01000001.1"/>
</dbReference>
<sequence>MTGIGIAAAVLLLAVAGAMAWWWRARAPVAANASRSLVAPEVTYDDAAPPAEESPGPVQPVDAADPAALAGELLLRFHAIALGGKAPVSKAGHAEVAAATVEVLEKIETQPHYTPRRPNLLPQLMRKVNDPEASGKAIAAIIARDPALAGNLLRIANSALYRVQAKPVESIERAVALVGTDGIRQIIAAVLVQPVMGAGGGVFGRFAPVTWEYTLLSAAAAADHAKLVERDDAFAAQLLGLLHGLGATVVTRVVRDQYARRRGVIPNASVAATLLDEWAAPTAARLSRKWELSDRITRALTEQTAGPAAEISPLGRSLRFGRLAGGLALLSRQARLDAAAALPALATVEPRSGSTAAIWERLRHGVD</sequence>
<dbReference type="eggNOG" id="COG1639">
    <property type="taxonomic scope" value="Bacteria"/>
</dbReference>
<dbReference type="AlphaFoldDB" id="A0A0A0F4L0"/>
<organism evidence="2 3">
    <name type="scientific">Lysobacter arseniciresistens ZS79</name>
    <dbReference type="NCBI Taxonomy" id="913325"/>
    <lineage>
        <taxon>Bacteria</taxon>
        <taxon>Pseudomonadati</taxon>
        <taxon>Pseudomonadota</taxon>
        <taxon>Gammaproteobacteria</taxon>
        <taxon>Lysobacterales</taxon>
        <taxon>Lysobacteraceae</taxon>
        <taxon>Novilysobacter</taxon>
    </lineage>
</organism>
<accession>A0A0A0F4L0</accession>